<evidence type="ECO:0000313" key="3">
    <source>
        <dbReference type="EMBL" id="NED96344.1"/>
    </source>
</evidence>
<keyword evidence="1" id="KW-0812">Transmembrane</keyword>
<keyword evidence="1" id="KW-0472">Membrane</keyword>
<feature type="transmembrane region" description="Helical" evidence="1">
    <location>
        <begin position="226"/>
        <end position="253"/>
    </location>
</feature>
<dbReference type="EMBL" id="JAAGOB010000006">
    <property type="protein sequence ID" value="NED96344.1"/>
    <property type="molecule type" value="Genomic_DNA"/>
</dbReference>
<feature type="transmembrane region" description="Helical" evidence="1">
    <location>
        <begin position="368"/>
        <end position="387"/>
    </location>
</feature>
<dbReference type="RefSeq" id="WP_163819106.1">
    <property type="nucleotide sequence ID" value="NZ_JAAGOB010000006.1"/>
</dbReference>
<evidence type="ECO:0000256" key="1">
    <source>
        <dbReference type="SAM" id="Phobius"/>
    </source>
</evidence>
<sequence>MNATPWRRLHSRMIWVDAVQSVVSLMPTGFAVWVVGMEPTLGNMWPVLAIAAFGVLGATADALRWVFTRYRVTEDYVERRTGVFVRRYRSVRRDRIRSVDTEAKLRHRLSGLRVVKIGAGQQSSAGESAFDLDAVHTDDAAALRRELLWGEAPSAPAPAVDAGPAALEPEEKQVLARLRPGWVVYNMFNIWAYLMALGLLWGAYWLGTAVGFDVGGFIEGLVDWEALGWGRSIVVGALVVGAVGAVGLGVNFFTENWNFELARVPGENGTLLRTRQGLFKTREVNRDDTRLRGIQISEPLLWRWMGMADTNVVTTGLDLWSMSQPTTILPRGPIGVARPVAAAVLGVHESPLEVPLARHPRAALRRRMWWATLTAVAVVVLLGWLAANDVVPFAMMWAGVALWPIAVAAAVVAYRALGHAVSGEYLVVRSGLMSRQTTALKRSAVSTVAVRQSLLQRRLGLKTVAAMSAAGWGAYHAPDVPADAAVALASEAAPGLLEPFLVPQTSGARERDMPSRV</sequence>
<dbReference type="PANTHER" id="PTHR34473:SF2">
    <property type="entry name" value="UPF0699 TRANSMEMBRANE PROTEIN YDBT"/>
    <property type="match status" value="1"/>
</dbReference>
<feature type="domain" description="YdbS-like PH" evidence="2">
    <location>
        <begin position="414"/>
        <end position="486"/>
    </location>
</feature>
<comment type="caution">
    <text evidence="3">The sequence shown here is derived from an EMBL/GenBank/DDBJ whole genome shotgun (WGS) entry which is preliminary data.</text>
</comment>
<proteinExistence type="predicted"/>
<keyword evidence="1" id="KW-1133">Transmembrane helix</keyword>
<feature type="transmembrane region" description="Helical" evidence="1">
    <location>
        <begin position="47"/>
        <end position="67"/>
    </location>
</feature>
<reference evidence="3 4" key="1">
    <citation type="submission" date="2020-02" db="EMBL/GenBank/DDBJ databases">
        <authorList>
            <person name="Li X.-J."/>
            <person name="Feng X.-M."/>
        </authorList>
    </citation>
    <scope>NUCLEOTIDE SEQUENCE [LARGE SCALE GENOMIC DNA]</scope>
    <source>
        <strain evidence="3 4">CGMCC 4.7225</strain>
    </source>
</reference>
<dbReference type="PIRSF" id="PIRSF026631">
    <property type="entry name" value="UCP026631"/>
    <property type="match status" value="1"/>
</dbReference>
<dbReference type="Proteomes" id="UP000469185">
    <property type="component" value="Unassembled WGS sequence"/>
</dbReference>
<accession>A0A6N9YMY8</accession>
<evidence type="ECO:0000313" key="4">
    <source>
        <dbReference type="Proteomes" id="UP000469185"/>
    </source>
</evidence>
<keyword evidence="4" id="KW-1185">Reference proteome</keyword>
<feature type="domain" description="YdbS-like PH" evidence="2">
    <location>
        <begin position="65"/>
        <end position="146"/>
    </location>
</feature>
<protein>
    <submittedName>
        <fullName evidence="3">PH domain-containing protein</fullName>
    </submittedName>
</protein>
<feature type="transmembrane region" description="Helical" evidence="1">
    <location>
        <begin position="393"/>
        <end position="414"/>
    </location>
</feature>
<feature type="transmembrane region" description="Helical" evidence="1">
    <location>
        <begin position="12"/>
        <end position="35"/>
    </location>
</feature>
<dbReference type="Pfam" id="PF03703">
    <property type="entry name" value="bPH_2"/>
    <property type="match status" value="2"/>
</dbReference>
<dbReference type="PANTHER" id="PTHR34473">
    <property type="entry name" value="UPF0699 TRANSMEMBRANE PROTEIN YDBS"/>
    <property type="match status" value="1"/>
</dbReference>
<name>A0A6N9YMY8_9ACTN</name>
<dbReference type="InterPro" id="IPR014529">
    <property type="entry name" value="UCP026631"/>
</dbReference>
<dbReference type="AlphaFoldDB" id="A0A6N9YMY8"/>
<organism evidence="3 4">
    <name type="scientific">Phytoactinopolyspora alkaliphila</name>
    <dbReference type="NCBI Taxonomy" id="1783498"/>
    <lineage>
        <taxon>Bacteria</taxon>
        <taxon>Bacillati</taxon>
        <taxon>Actinomycetota</taxon>
        <taxon>Actinomycetes</taxon>
        <taxon>Jiangellales</taxon>
        <taxon>Jiangellaceae</taxon>
        <taxon>Phytoactinopolyspora</taxon>
    </lineage>
</organism>
<dbReference type="InterPro" id="IPR005182">
    <property type="entry name" value="YdbS-like_PH"/>
</dbReference>
<gene>
    <name evidence="3" type="ORF">G1H11_13605</name>
</gene>
<feature type="transmembrane region" description="Helical" evidence="1">
    <location>
        <begin position="182"/>
        <end position="206"/>
    </location>
</feature>
<evidence type="ECO:0000259" key="2">
    <source>
        <dbReference type="Pfam" id="PF03703"/>
    </source>
</evidence>